<name>A0AAD2D9F0_EUPCR</name>
<evidence type="ECO:0000256" key="3">
    <source>
        <dbReference type="ARBA" id="ARBA00022723"/>
    </source>
</evidence>
<evidence type="ECO:0000256" key="5">
    <source>
        <dbReference type="ARBA" id="ARBA00023136"/>
    </source>
</evidence>
<dbReference type="PANTHER" id="PTHR23292:SF6">
    <property type="entry name" value="FI16602P1-RELATED"/>
    <property type="match status" value="1"/>
</dbReference>
<dbReference type="InterPro" id="IPR037519">
    <property type="entry name" value="LITAF_fam"/>
</dbReference>
<organism evidence="9 10">
    <name type="scientific">Euplotes crassus</name>
    <dbReference type="NCBI Taxonomy" id="5936"/>
    <lineage>
        <taxon>Eukaryota</taxon>
        <taxon>Sar</taxon>
        <taxon>Alveolata</taxon>
        <taxon>Ciliophora</taxon>
        <taxon>Intramacronucleata</taxon>
        <taxon>Spirotrichea</taxon>
        <taxon>Hypotrichia</taxon>
        <taxon>Euplotida</taxon>
        <taxon>Euplotidae</taxon>
        <taxon>Moneuplotes</taxon>
    </lineage>
</organism>
<comment type="subcellular location">
    <subcellularLocation>
        <location evidence="1">Membrane</location>
        <topology evidence="1">Peripheral membrane protein</topology>
    </subcellularLocation>
</comment>
<keyword evidence="10" id="KW-1185">Reference proteome</keyword>
<evidence type="ECO:0000313" key="9">
    <source>
        <dbReference type="EMBL" id="CAI2384455.1"/>
    </source>
</evidence>
<keyword evidence="7" id="KW-0812">Transmembrane</keyword>
<dbReference type="SMART" id="SM00714">
    <property type="entry name" value="LITAF"/>
    <property type="match status" value="1"/>
</dbReference>
<dbReference type="InterPro" id="IPR006629">
    <property type="entry name" value="LITAF"/>
</dbReference>
<dbReference type="PANTHER" id="PTHR23292">
    <property type="entry name" value="LIPOPOLYSACCHARIDE-INDUCED TUMOR NECROSIS FACTOR-ALPHA FACTOR"/>
    <property type="match status" value="1"/>
</dbReference>
<evidence type="ECO:0000259" key="8">
    <source>
        <dbReference type="PROSITE" id="PS51837"/>
    </source>
</evidence>
<keyword evidence="4" id="KW-0862">Zinc</keyword>
<gene>
    <name evidence="9" type="ORF">ECRASSUSDP1_LOCUS25982</name>
</gene>
<feature type="region of interest" description="Disordered" evidence="6">
    <location>
        <begin position="14"/>
        <end position="34"/>
    </location>
</feature>
<dbReference type="PROSITE" id="PS51837">
    <property type="entry name" value="LITAF"/>
    <property type="match status" value="1"/>
</dbReference>
<evidence type="ECO:0000256" key="6">
    <source>
        <dbReference type="SAM" id="MobiDB-lite"/>
    </source>
</evidence>
<evidence type="ECO:0000313" key="10">
    <source>
        <dbReference type="Proteomes" id="UP001295684"/>
    </source>
</evidence>
<keyword evidence="3" id="KW-0479">Metal-binding</keyword>
<evidence type="ECO:0000256" key="4">
    <source>
        <dbReference type="ARBA" id="ARBA00022833"/>
    </source>
</evidence>
<reference evidence="9" key="1">
    <citation type="submission" date="2023-07" db="EMBL/GenBank/DDBJ databases">
        <authorList>
            <consortium name="AG Swart"/>
            <person name="Singh M."/>
            <person name="Singh A."/>
            <person name="Seah K."/>
            <person name="Emmerich C."/>
        </authorList>
    </citation>
    <scope>NUCLEOTIDE SEQUENCE</scope>
    <source>
        <strain evidence="9">DP1</strain>
    </source>
</reference>
<dbReference type="Pfam" id="PF10601">
    <property type="entry name" value="zf-LITAF-like"/>
    <property type="match status" value="1"/>
</dbReference>
<feature type="transmembrane region" description="Helical" evidence="7">
    <location>
        <begin position="86"/>
        <end position="108"/>
    </location>
</feature>
<feature type="compositionally biased region" description="Low complexity" evidence="6">
    <location>
        <begin position="16"/>
        <end position="34"/>
    </location>
</feature>
<evidence type="ECO:0000256" key="2">
    <source>
        <dbReference type="ARBA" id="ARBA00005975"/>
    </source>
</evidence>
<proteinExistence type="inferred from homology"/>
<dbReference type="EMBL" id="CAMPGE010026790">
    <property type="protein sequence ID" value="CAI2384455.1"/>
    <property type="molecule type" value="Genomic_DNA"/>
</dbReference>
<dbReference type="AlphaFoldDB" id="A0AAD2D9F0"/>
<sequence>MSYQPGYPAPQPGYPPQQQMHAGQPGAYPGQAYPQPYQQPMPVAGGGGPGYTQGVYGVTQSTTLTCPNCSNKISTRTEAKVSMTQWIIYIILYFFFPICCCFPCYIPSCFQVIHSCPICNQHIGSSQ</sequence>
<dbReference type="Proteomes" id="UP001295684">
    <property type="component" value="Unassembled WGS sequence"/>
</dbReference>
<evidence type="ECO:0000256" key="1">
    <source>
        <dbReference type="ARBA" id="ARBA00004170"/>
    </source>
</evidence>
<protein>
    <recommendedName>
        <fullName evidence="8">LITAF domain-containing protein</fullName>
    </recommendedName>
</protein>
<keyword evidence="5 7" id="KW-0472">Membrane</keyword>
<feature type="domain" description="LITAF" evidence="8">
    <location>
        <begin position="46"/>
        <end position="127"/>
    </location>
</feature>
<dbReference type="GO" id="GO:0008270">
    <property type="term" value="F:zinc ion binding"/>
    <property type="evidence" value="ECO:0007669"/>
    <property type="project" value="TreeGrafter"/>
</dbReference>
<comment type="similarity">
    <text evidence="2">Belongs to the CDIP1/LITAF family.</text>
</comment>
<keyword evidence="7" id="KW-1133">Transmembrane helix</keyword>
<accession>A0AAD2D9F0</accession>
<dbReference type="GO" id="GO:0016020">
    <property type="term" value="C:membrane"/>
    <property type="evidence" value="ECO:0007669"/>
    <property type="project" value="UniProtKB-SubCell"/>
</dbReference>
<comment type="caution">
    <text evidence="9">The sequence shown here is derived from an EMBL/GenBank/DDBJ whole genome shotgun (WGS) entry which is preliminary data.</text>
</comment>
<evidence type="ECO:0000256" key="7">
    <source>
        <dbReference type="SAM" id="Phobius"/>
    </source>
</evidence>